<reference evidence="11 12" key="1">
    <citation type="submission" date="2023-04" db="EMBL/GenBank/DDBJ databases">
        <title>Fusibacter bizertensis strain WBS, isolated from littoral bottom sediments of the Arctic seas - biochemical and genomic analysis.</title>
        <authorList>
            <person name="Brioukhanov A.L."/>
        </authorList>
    </citation>
    <scope>NUCLEOTIDE SEQUENCE [LARGE SCALE GENOMIC DNA]</scope>
    <source>
        <strain evidence="11 12">WBS</strain>
    </source>
</reference>
<dbReference type="EMBL" id="JARYZI010000001">
    <property type="protein sequence ID" value="MDH8676615.1"/>
    <property type="molecule type" value="Genomic_DNA"/>
</dbReference>
<feature type="transmembrane region" description="Helical" evidence="10">
    <location>
        <begin position="143"/>
        <end position="169"/>
    </location>
</feature>
<comment type="similarity">
    <text evidence="2 10">Belongs to the FliR/MopE/SpaR family.</text>
</comment>
<dbReference type="PRINTS" id="PR00953">
    <property type="entry name" value="TYPE3IMRPROT"/>
</dbReference>
<evidence type="ECO:0000256" key="9">
    <source>
        <dbReference type="NCBIfam" id="TIGR01400"/>
    </source>
</evidence>
<sequence length="254" mass="28441">MTFSIPLLDIFLVAGRIGGMVFTAPIFGSRNYPIPMKIGFIFFTTLIVYPFVNSTITYDVTSFLGFAILMANELLIGIFIGLLISVFFNFIYFAGDMIDHELGFSIVSVINPMDESQIPITSNVFYVFSTLIFLQLNLHHELITALVVSFSKIQLGSFFNVAGSFPMILDVVGQSFIIGLQIAAPFMITVLIANIILGLLSKAMPGMNIFILGMPFKIFFGLLMFIILMPYLYEIFSTILNSVFMYVSDYLNIY</sequence>
<name>A0ABT6N867_9FIRM</name>
<feature type="transmembrane region" description="Helical" evidence="10">
    <location>
        <begin position="118"/>
        <end position="136"/>
    </location>
</feature>
<feature type="transmembrane region" description="Helical" evidence="10">
    <location>
        <begin position="209"/>
        <end position="229"/>
    </location>
</feature>
<dbReference type="PANTHER" id="PTHR30065:SF1">
    <property type="entry name" value="SURFACE PRESENTATION OF ANTIGENS PROTEIN SPAR"/>
    <property type="match status" value="1"/>
</dbReference>
<comment type="caution">
    <text evidence="11">The sequence shown here is derived from an EMBL/GenBank/DDBJ whole genome shotgun (WGS) entry which is preliminary data.</text>
</comment>
<dbReference type="Proteomes" id="UP001158045">
    <property type="component" value="Unassembled WGS sequence"/>
</dbReference>
<keyword evidence="11" id="KW-0969">Cilium</keyword>
<dbReference type="NCBIfam" id="TIGR01400">
    <property type="entry name" value="fliR"/>
    <property type="match status" value="1"/>
</dbReference>
<gene>
    <name evidence="11" type="primary">fliR</name>
    <name evidence="11" type="ORF">QE109_00580</name>
</gene>
<dbReference type="PANTHER" id="PTHR30065">
    <property type="entry name" value="FLAGELLAR BIOSYNTHETIC PROTEIN FLIR"/>
    <property type="match status" value="1"/>
</dbReference>
<proteinExistence type="inferred from homology"/>
<comment type="function">
    <text evidence="1 10">Role in flagellar biosynthesis.</text>
</comment>
<keyword evidence="4 10" id="KW-1003">Cell membrane</keyword>
<evidence type="ECO:0000313" key="11">
    <source>
        <dbReference type="EMBL" id="MDH8676615.1"/>
    </source>
</evidence>
<keyword evidence="6 10" id="KW-1133">Transmembrane helix</keyword>
<keyword evidence="11" id="KW-0282">Flagellum</keyword>
<keyword evidence="11" id="KW-0966">Cell projection</keyword>
<feature type="transmembrane region" description="Helical" evidence="10">
    <location>
        <begin position="7"/>
        <end position="28"/>
    </location>
</feature>
<evidence type="ECO:0000256" key="2">
    <source>
        <dbReference type="ARBA" id="ARBA00009772"/>
    </source>
</evidence>
<dbReference type="Pfam" id="PF01311">
    <property type="entry name" value="Bac_export_1"/>
    <property type="match status" value="1"/>
</dbReference>
<evidence type="ECO:0000256" key="4">
    <source>
        <dbReference type="ARBA" id="ARBA00022475"/>
    </source>
</evidence>
<feature type="transmembrane region" description="Helical" evidence="10">
    <location>
        <begin position="175"/>
        <end position="197"/>
    </location>
</feature>
<accession>A0ABT6N867</accession>
<evidence type="ECO:0000256" key="6">
    <source>
        <dbReference type="ARBA" id="ARBA00022989"/>
    </source>
</evidence>
<protein>
    <recommendedName>
        <fullName evidence="3 9">Flagellar biosynthetic protein FliR</fullName>
    </recommendedName>
</protein>
<evidence type="ECO:0000313" key="12">
    <source>
        <dbReference type="Proteomes" id="UP001158045"/>
    </source>
</evidence>
<evidence type="ECO:0000256" key="3">
    <source>
        <dbReference type="ARBA" id="ARBA00021717"/>
    </source>
</evidence>
<keyword evidence="7 10" id="KW-0472">Membrane</keyword>
<evidence type="ECO:0000256" key="10">
    <source>
        <dbReference type="RuleBase" id="RU362071"/>
    </source>
</evidence>
<comment type="subcellular location">
    <subcellularLocation>
        <location evidence="10">Cell membrane</location>
        <topology evidence="10">Multi-pass membrane protein</topology>
    </subcellularLocation>
    <subcellularLocation>
        <location evidence="10">Bacterial flagellum basal body</location>
    </subcellularLocation>
</comment>
<keyword evidence="8 10" id="KW-0975">Bacterial flagellum</keyword>
<dbReference type="InterPro" id="IPR006303">
    <property type="entry name" value="FliR"/>
</dbReference>
<dbReference type="InterPro" id="IPR002010">
    <property type="entry name" value="T3SS_IM_R"/>
</dbReference>
<evidence type="ECO:0000256" key="7">
    <source>
        <dbReference type="ARBA" id="ARBA00023136"/>
    </source>
</evidence>
<evidence type="ECO:0000256" key="5">
    <source>
        <dbReference type="ARBA" id="ARBA00022692"/>
    </source>
</evidence>
<evidence type="ECO:0000256" key="8">
    <source>
        <dbReference type="ARBA" id="ARBA00023143"/>
    </source>
</evidence>
<feature type="transmembrane region" description="Helical" evidence="10">
    <location>
        <begin position="64"/>
        <end position="92"/>
    </location>
</feature>
<organism evidence="11 12">
    <name type="scientific">Fusibacter bizertensis</name>
    <dbReference type="NCBI Taxonomy" id="1488331"/>
    <lineage>
        <taxon>Bacteria</taxon>
        <taxon>Bacillati</taxon>
        <taxon>Bacillota</taxon>
        <taxon>Clostridia</taxon>
        <taxon>Eubacteriales</taxon>
        <taxon>Eubacteriales Family XII. Incertae Sedis</taxon>
        <taxon>Fusibacter</taxon>
    </lineage>
</organism>
<dbReference type="RefSeq" id="WP_281092413.1">
    <property type="nucleotide sequence ID" value="NZ_JARYZI010000001.1"/>
</dbReference>
<keyword evidence="5 10" id="KW-0812">Transmembrane</keyword>
<evidence type="ECO:0000256" key="1">
    <source>
        <dbReference type="ARBA" id="ARBA00002578"/>
    </source>
</evidence>
<keyword evidence="12" id="KW-1185">Reference proteome</keyword>